<name>A0A382V3G1_9ZZZZ</name>
<keyword evidence="1" id="KW-0472">Membrane</keyword>
<reference evidence="2" key="1">
    <citation type="submission" date="2018-05" db="EMBL/GenBank/DDBJ databases">
        <authorList>
            <person name="Lanie J.A."/>
            <person name="Ng W.-L."/>
            <person name="Kazmierczak K.M."/>
            <person name="Andrzejewski T.M."/>
            <person name="Davidsen T.M."/>
            <person name="Wayne K.J."/>
            <person name="Tettelin H."/>
            <person name="Glass J.I."/>
            <person name="Rusch D."/>
            <person name="Podicherti R."/>
            <person name="Tsui H.-C.T."/>
            <person name="Winkler M.E."/>
        </authorList>
    </citation>
    <scope>NUCLEOTIDE SEQUENCE</scope>
</reference>
<dbReference type="SUPFAM" id="SSF53448">
    <property type="entry name" value="Nucleotide-diphospho-sugar transferases"/>
    <property type="match status" value="1"/>
</dbReference>
<sequence length="81" mass="9106">MALQWVFWGAIGLILYTYLLYPVLLWLITVARRTSSYPEPTDHPDLSLIIAAYNEADVIAAKINNALELQYPAKVTIIVVS</sequence>
<keyword evidence="1" id="KW-1133">Transmembrane helix</keyword>
<protein>
    <recommendedName>
        <fullName evidence="3">Glycosyltransferase 2-like domain-containing protein</fullName>
    </recommendedName>
</protein>
<feature type="transmembrane region" description="Helical" evidence="1">
    <location>
        <begin position="6"/>
        <end position="28"/>
    </location>
</feature>
<evidence type="ECO:0000313" key="2">
    <source>
        <dbReference type="EMBL" id="SVD40565.1"/>
    </source>
</evidence>
<gene>
    <name evidence="2" type="ORF">METZ01_LOCUS393419</name>
</gene>
<evidence type="ECO:0008006" key="3">
    <source>
        <dbReference type="Google" id="ProtNLM"/>
    </source>
</evidence>
<dbReference type="Gene3D" id="3.90.550.10">
    <property type="entry name" value="Spore Coat Polysaccharide Biosynthesis Protein SpsA, Chain A"/>
    <property type="match status" value="1"/>
</dbReference>
<accession>A0A382V3G1</accession>
<keyword evidence="1" id="KW-0812">Transmembrane</keyword>
<feature type="non-terminal residue" evidence="2">
    <location>
        <position position="81"/>
    </location>
</feature>
<evidence type="ECO:0000256" key="1">
    <source>
        <dbReference type="SAM" id="Phobius"/>
    </source>
</evidence>
<dbReference type="InterPro" id="IPR029044">
    <property type="entry name" value="Nucleotide-diphossugar_trans"/>
</dbReference>
<organism evidence="2">
    <name type="scientific">marine metagenome</name>
    <dbReference type="NCBI Taxonomy" id="408172"/>
    <lineage>
        <taxon>unclassified sequences</taxon>
        <taxon>metagenomes</taxon>
        <taxon>ecological metagenomes</taxon>
    </lineage>
</organism>
<dbReference type="EMBL" id="UINC01148588">
    <property type="protein sequence ID" value="SVD40565.1"/>
    <property type="molecule type" value="Genomic_DNA"/>
</dbReference>
<dbReference type="AlphaFoldDB" id="A0A382V3G1"/>
<proteinExistence type="predicted"/>